<evidence type="ECO:0000256" key="10">
    <source>
        <dbReference type="SAM" id="Phobius"/>
    </source>
</evidence>
<dbReference type="OrthoDB" id="6086428at2759"/>
<comment type="subcellular location">
    <subcellularLocation>
        <location evidence="1">Membrane</location>
        <topology evidence="1">Multi-pass membrane protein</topology>
    </subcellularLocation>
</comment>
<evidence type="ECO:0000313" key="11">
    <source>
        <dbReference type="Proteomes" id="UP000504632"/>
    </source>
</evidence>
<feature type="transmembrane region" description="Helical" evidence="10">
    <location>
        <begin position="39"/>
        <end position="56"/>
    </location>
</feature>
<evidence type="ECO:0000256" key="1">
    <source>
        <dbReference type="ARBA" id="ARBA00004141"/>
    </source>
</evidence>
<gene>
    <name evidence="12" type="primary">LOC115811136</name>
</gene>
<dbReference type="Proteomes" id="UP000504632">
    <property type="component" value="Chromosome 5"/>
</dbReference>
<accession>A0A6J2V9X1</accession>
<protein>
    <submittedName>
        <fullName evidence="12">G-protein coupled receptor 55</fullName>
    </submittedName>
</protein>
<dbReference type="AlphaFoldDB" id="A0A6J2V9X1"/>
<dbReference type="Gene3D" id="1.20.1070.10">
    <property type="entry name" value="Rhodopsin 7-helix transmembrane proteins"/>
    <property type="match status" value="1"/>
</dbReference>
<keyword evidence="2 9" id="KW-0812">Transmembrane</keyword>
<feature type="transmembrane region" description="Helical" evidence="10">
    <location>
        <begin position="156"/>
        <end position="183"/>
    </location>
</feature>
<dbReference type="Pfam" id="PF00001">
    <property type="entry name" value="7tm_1"/>
    <property type="match status" value="1"/>
</dbReference>
<feature type="transmembrane region" description="Helical" evidence="10">
    <location>
        <begin position="257"/>
        <end position="274"/>
    </location>
</feature>
<dbReference type="PRINTS" id="PR00237">
    <property type="entry name" value="GPCRRHODOPSN"/>
</dbReference>
<feature type="transmembrane region" description="Helical" evidence="10">
    <location>
        <begin position="76"/>
        <end position="94"/>
    </location>
</feature>
<keyword evidence="6 9" id="KW-0675">Receptor</keyword>
<feature type="transmembrane region" description="Helical" evidence="10">
    <location>
        <begin position="204"/>
        <end position="228"/>
    </location>
</feature>
<feature type="transmembrane region" description="Helical" evidence="10">
    <location>
        <begin position="115"/>
        <end position="136"/>
    </location>
</feature>
<dbReference type="PROSITE" id="PS00237">
    <property type="entry name" value="G_PROTEIN_RECEP_F1_1"/>
    <property type="match status" value="1"/>
</dbReference>
<dbReference type="InterPro" id="IPR000276">
    <property type="entry name" value="GPCR_Rhodpsn"/>
</dbReference>
<keyword evidence="11" id="KW-1185">Reference proteome</keyword>
<reference evidence="12" key="1">
    <citation type="submission" date="2025-08" db="UniProtKB">
        <authorList>
            <consortium name="RefSeq"/>
        </authorList>
    </citation>
    <scope>IDENTIFICATION</scope>
</reference>
<evidence type="ECO:0000256" key="5">
    <source>
        <dbReference type="ARBA" id="ARBA00023136"/>
    </source>
</evidence>
<proteinExistence type="inferred from homology"/>
<feature type="transmembrane region" description="Helical" evidence="10">
    <location>
        <begin position="6"/>
        <end position="27"/>
    </location>
</feature>
<evidence type="ECO:0000256" key="3">
    <source>
        <dbReference type="ARBA" id="ARBA00022989"/>
    </source>
</evidence>
<keyword evidence="7" id="KW-0325">Glycoprotein</keyword>
<evidence type="ECO:0000256" key="2">
    <source>
        <dbReference type="ARBA" id="ARBA00022692"/>
    </source>
</evidence>
<evidence type="ECO:0000313" key="12">
    <source>
        <dbReference type="RefSeq" id="XP_030629079.1"/>
    </source>
</evidence>
<evidence type="ECO:0000256" key="8">
    <source>
        <dbReference type="ARBA" id="ARBA00023224"/>
    </source>
</evidence>
<dbReference type="SUPFAM" id="SSF81321">
    <property type="entry name" value="Family A G protein-coupled receptor-like"/>
    <property type="match status" value="1"/>
</dbReference>
<dbReference type="GO" id="GO:0035025">
    <property type="term" value="P:positive regulation of Rho protein signal transduction"/>
    <property type="evidence" value="ECO:0007669"/>
    <property type="project" value="TreeGrafter"/>
</dbReference>
<sequence>MQIFHKIVYIPVFCLGFILNLSALVVFIRRGRWTNMHIYMMNLLVADSALIFFLPFRILDAYCPLKETILCTFLLSVHYVNMYASVYTVTAISVHRFVSVKFPFKTRANRSNKSVACIVCIFIWIAIVSVCSAFNGELQPDELQTCYERRQKPLKIEFFLILQVVGFLIPLSIIVICSIQTICVILGSNDDITEKEAKTERKRIVAVITANLVVFIVCFTPVHVAFLLKYIHSQDATSCNFADDHPYLHIFHEVSEWVATTSCCLDFFGYYFLLRRVFRVQN</sequence>
<dbReference type="GeneID" id="115811136"/>
<name>A0A6J2V9X1_CHACN</name>
<dbReference type="RefSeq" id="XP_030629079.1">
    <property type="nucleotide sequence ID" value="XM_030773219.1"/>
</dbReference>
<keyword evidence="4 9" id="KW-0297">G-protein coupled receptor</keyword>
<keyword evidence="8 9" id="KW-0807">Transducer</keyword>
<dbReference type="InParanoid" id="A0A6J2V9X1"/>
<comment type="similarity">
    <text evidence="9">Belongs to the G-protein coupled receptor 1 family.</text>
</comment>
<keyword evidence="5 10" id="KW-0472">Membrane</keyword>
<dbReference type="PANTHER" id="PTHR24232:SF101">
    <property type="entry name" value="G-PROTEIN COUPLED RECEPTOR 35-LIKE"/>
    <property type="match status" value="1"/>
</dbReference>
<dbReference type="GO" id="GO:0004930">
    <property type="term" value="F:G protein-coupled receptor activity"/>
    <property type="evidence" value="ECO:0007669"/>
    <property type="project" value="UniProtKB-KW"/>
</dbReference>
<evidence type="ECO:0000256" key="4">
    <source>
        <dbReference type="ARBA" id="ARBA00023040"/>
    </source>
</evidence>
<evidence type="ECO:0000256" key="6">
    <source>
        <dbReference type="ARBA" id="ARBA00023170"/>
    </source>
</evidence>
<dbReference type="PANTHER" id="PTHR24232">
    <property type="entry name" value="G-PROTEIN COUPLED RECEPTOR"/>
    <property type="match status" value="1"/>
</dbReference>
<dbReference type="GO" id="GO:0007200">
    <property type="term" value="P:phospholipase C-activating G protein-coupled receptor signaling pathway"/>
    <property type="evidence" value="ECO:0007669"/>
    <property type="project" value="TreeGrafter"/>
</dbReference>
<dbReference type="GO" id="GO:0005886">
    <property type="term" value="C:plasma membrane"/>
    <property type="evidence" value="ECO:0007669"/>
    <property type="project" value="TreeGrafter"/>
</dbReference>
<organism evidence="11 12">
    <name type="scientific">Chanos chanos</name>
    <name type="common">Milkfish</name>
    <name type="synonym">Mugil chanos</name>
    <dbReference type="NCBI Taxonomy" id="29144"/>
    <lineage>
        <taxon>Eukaryota</taxon>
        <taxon>Metazoa</taxon>
        <taxon>Chordata</taxon>
        <taxon>Craniata</taxon>
        <taxon>Vertebrata</taxon>
        <taxon>Euteleostomi</taxon>
        <taxon>Actinopterygii</taxon>
        <taxon>Neopterygii</taxon>
        <taxon>Teleostei</taxon>
        <taxon>Ostariophysi</taxon>
        <taxon>Gonorynchiformes</taxon>
        <taxon>Chanidae</taxon>
        <taxon>Chanos</taxon>
    </lineage>
</organism>
<evidence type="ECO:0000256" key="7">
    <source>
        <dbReference type="ARBA" id="ARBA00023180"/>
    </source>
</evidence>
<evidence type="ECO:0000256" key="9">
    <source>
        <dbReference type="RuleBase" id="RU000688"/>
    </source>
</evidence>
<keyword evidence="3 10" id="KW-1133">Transmembrane helix</keyword>